<evidence type="ECO:0000256" key="2">
    <source>
        <dbReference type="ARBA" id="ARBA00006840"/>
    </source>
</evidence>
<evidence type="ECO:0000256" key="6">
    <source>
        <dbReference type="PIRSR" id="PIRSR002419-1"/>
    </source>
</evidence>
<proteinExistence type="inferred from homology"/>
<dbReference type="PANTHER" id="PTHR19282:SF452">
    <property type="entry name" value="LD03691P"/>
    <property type="match status" value="1"/>
</dbReference>
<comment type="subcellular location">
    <subcellularLocation>
        <location evidence="1">Membrane</location>
        <topology evidence="1">Multi-pass membrane protein</topology>
    </subcellularLocation>
</comment>
<feature type="transmembrane region" description="Helical" evidence="7">
    <location>
        <begin position="73"/>
        <end position="92"/>
    </location>
</feature>
<feature type="transmembrane region" description="Helical" evidence="7">
    <location>
        <begin position="12"/>
        <end position="33"/>
    </location>
</feature>
<evidence type="ECO:0000313" key="8">
    <source>
        <dbReference type="EMBL" id="CAC5412615.1"/>
    </source>
</evidence>
<sequence length="239" mass="25995">MVCGGFSCSKNALAALNVLYFIVALILIGVAAYSQVVSIIVSLSLVGGVIASGVFLMLIAIIGYVGAVKHHQVLLFFYMVILFLLFLFQFSIACACLAVNADQRSYFANQAWTAASNKSLTAVQNKYDCCGYSDPIKYPHPSCAKLACCNNSTKPADPVCSDNFKPNETLTYNGICKPCESEMKEAIHTAFSSTGGVGLFFSFTEIIGVWITIPHFFNINYWSDDSNAVQKSERSFSKS</sequence>
<evidence type="ECO:0000256" key="4">
    <source>
        <dbReference type="ARBA" id="ARBA00022989"/>
    </source>
</evidence>
<reference evidence="8 9" key="1">
    <citation type="submission" date="2020-06" db="EMBL/GenBank/DDBJ databases">
        <authorList>
            <person name="Li R."/>
            <person name="Bekaert M."/>
        </authorList>
    </citation>
    <scope>NUCLEOTIDE SEQUENCE [LARGE SCALE GENOMIC DNA]</scope>
    <source>
        <strain evidence="9">wild</strain>
    </source>
</reference>
<dbReference type="InterPro" id="IPR000301">
    <property type="entry name" value="Tetraspanin_animals"/>
</dbReference>
<keyword evidence="3 7" id="KW-0812">Transmembrane</keyword>
<dbReference type="Pfam" id="PF00335">
    <property type="entry name" value="Tetraspanin"/>
    <property type="match status" value="1"/>
</dbReference>
<dbReference type="PIRSF" id="PIRSF002419">
    <property type="entry name" value="Tetraspanin"/>
    <property type="match status" value="1"/>
</dbReference>
<keyword evidence="4 7" id="KW-1133">Transmembrane helix</keyword>
<dbReference type="PRINTS" id="PR00259">
    <property type="entry name" value="TMFOUR"/>
</dbReference>
<dbReference type="EMBL" id="CACVKT020008064">
    <property type="protein sequence ID" value="CAC5412615.1"/>
    <property type="molecule type" value="Genomic_DNA"/>
</dbReference>
<organism evidence="8 9">
    <name type="scientific">Mytilus coruscus</name>
    <name type="common">Sea mussel</name>
    <dbReference type="NCBI Taxonomy" id="42192"/>
    <lineage>
        <taxon>Eukaryota</taxon>
        <taxon>Metazoa</taxon>
        <taxon>Spiralia</taxon>
        <taxon>Lophotrochozoa</taxon>
        <taxon>Mollusca</taxon>
        <taxon>Bivalvia</taxon>
        <taxon>Autobranchia</taxon>
        <taxon>Pteriomorphia</taxon>
        <taxon>Mytilida</taxon>
        <taxon>Mytiloidea</taxon>
        <taxon>Mytilidae</taxon>
        <taxon>Mytilinae</taxon>
        <taxon>Mytilus</taxon>
    </lineage>
</organism>
<accession>A0A6J8DZ66</accession>
<dbReference type="OrthoDB" id="5845060at2759"/>
<evidence type="ECO:0000256" key="7">
    <source>
        <dbReference type="SAM" id="Phobius"/>
    </source>
</evidence>
<name>A0A6J8DZ66_MYTCO</name>
<feature type="disulfide bond" evidence="6">
    <location>
        <begin position="130"/>
        <end position="148"/>
    </location>
</feature>
<dbReference type="AlphaFoldDB" id="A0A6J8DZ66"/>
<dbReference type="InterPro" id="IPR018499">
    <property type="entry name" value="Tetraspanin/Peripherin"/>
</dbReference>
<dbReference type="PANTHER" id="PTHR19282">
    <property type="entry name" value="TETRASPANIN"/>
    <property type="match status" value="1"/>
</dbReference>
<gene>
    <name evidence="8" type="ORF">MCOR_45607</name>
</gene>
<evidence type="ECO:0000256" key="1">
    <source>
        <dbReference type="ARBA" id="ARBA00004141"/>
    </source>
</evidence>
<feature type="disulfide bond" evidence="6">
    <location>
        <begin position="129"/>
        <end position="160"/>
    </location>
</feature>
<keyword evidence="9" id="KW-1185">Reference proteome</keyword>
<dbReference type="GO" id="GO:0016020">
    <property type="term" value="C:membrane"/>
    <property type="evidence" value="ECO:0007669"/>
    <property type="project" value="UniProtKB-SubCell"/>
</dbReference>
<keyword evidence="6" id="KW-1015">Disulfide bond</keyword>
<dbReference type="Proteomes" id="UP000507470">
    <property type="component" value="Unassembled WGS sequence"/>
</dbReference>
<protein>
    <submittedName>
        <fullName evidence="8">TSPAN13_31</fullName>
    </submittedName>
</protein>
<feature type="transmembrane region" description="Helical" evidence="7">
    <location>
        <begin position="39"/>
        <end position="66"/>
    </location>
</feature>
<evidence type="ECO:0000256" key="5">
    <source>
        <dbReference type="ARBA" id="ARBA00023136"/>
    </source>
</evidence>
<evidence type="ECO:0000256" key="3">
    <source>
        <dbReference type="ARBA" id="ARBA00022692"/>
    </source>
</evidence>
<evidence type="ECO:0000313" key="9">
    <source>
        <dbReference type="Proteomes" id="UP000507470"/>
    </source>
</evidence>
<comment type="similarity">
    <text evidence="2">Belongs to the tetraspanin (TM4SF) family.</text>
</comment>
<keyword evidence="5 7" id="KW-0472">Membrane</keyword>